<evidence type="ECO:0000313" key="3">
    <source>
        <dbReference type="Proteomes" id="UP000199438"/>
    </source>
</evidence>
<dbReference type="OrthoDB" id="1427655at2"/>
<dbReference type="EMBL" id="FOKV01000005">
    <property type="protein sequence ID" value="SFC52095.1"/>
    <property type="molecule type" value="Genomic_DNA"/>
</dbReference>
<evidence type="ECO:0000313" key="2">
    <source>
        <dbReference type="EMBL" id="SFC52095.1"/>
    </source>
</evidence>
<gene>
    <name evidence="2" type="ORF">SAMN04487907_10578</name>
</gene>
<keyword evidence="1" id="KW-0732">Signal</keyword>
<organism evidence="2 3">
    <name type="scientific">Zunongwangia mangrovi</name>
    <dbReference type="NCBI Taxonomy" id="1334022"/>
    <lineage>
        <taxon>Bacteria</taxon>
        <taxon>Pseudomonadati</taxon>
        <taxon>Bacteroidota</taxon>
        <taxon>Flavobacteriia</taxon>
        <taxon>Flavobacteriales</taxon>
        <taxon>Flavobacteriaceae</taxon>
        <taxon>Zunongwangia</taxon>
    </lineage>
</organism>
<dbReference type="InterPro" id="IPR008969">
    <property type="entry name" value="CarboxyPept-like_regulatory"/>
</dbReference>
<dbReference type="STRING" id="1334022.SAMN04487907_10578"/>
<dbReference type="AlphaFoldDB" id="A0A1I1JUQ5"/>
<dbReference type="SUPFAM" id="SSF49464">
    <property type="entry name" value="Carboxypeptidase regulatory domain-like"/>
    <property type="match status" value="1"/>
</dbReference>
<protein>
    <recommendedName>
        <fullName evidence="4">CarboxypepD_reg-like domain-containing protein</fullName>
    </recommendedName>
</protein>
<reference evidence="3" key="1">
    <citation type="submission" date="2016-10" db="EMBL/GenBank/DDBJ databases">
        <authorList>
            <person name="Varghese N."/>
            <person name="Submissions S."/>
        </authorList>
    </citation>
    <scope>NUCLEOTIDE SEQUENCE [LARGE SCALE GENOMIC DNA]</scope>
    <source>
        <strain evidence="3">DSM 24499</strain>
    </source>
</reference>
<sequence>MLKNLFLFLFVIITSVLNAQQPVELEGRILADSLEYTFINIINKTAHRGTTNDPDGRFVVQVNENDTLEFSSVQYQKKEVVINKTILEANFLEVILLPGVNQLEEVYVSNSDLVGDLEKDFSKIDFYDKYQLNAPQLKQDISPLIDRKIAATGGDPSNLLLNTITGERQRLKKIKANMVYDERVEKSLMLIGRDNIIKMGINEDELMLFVYFCAEDKRFDLYVDQESKAALFDFFQHKVESWEKRKDQ</sequence>
<feature type="chain" id="PRO_5011589030" description="CarboxypepD_reg-like domain-containing protein" evidence="1">
    <location>
        <begin position="20"/>
        <end position="248"/>
    </location>
</feature>
<accession>A0A1I1JUQ5</accession>
<keyword evidence="3" id="KW-1185">Reference proteome</keyword>
<evidence type="ECO:0008006" key="4">
    <source>
        <dbReference type="Google" id="ProtNLM"/>
    </source>
</evidence>
<feature type="signal peptide" evidence="1">
    <location>
        <begin position="1"/>
        <end position="19"/>
    </location>
</feature>
<dbReference type="RefSeq" id="WP_092543010.1">
    <property type="nucleotide sequence ID" value="NZ_FOKV01000005.1"/>
</dbReference>
<name>A0A1I1JUQ5_9FLAO</name>
<dbReference type="Proteomes" id="UP000199438">
    <property type="component" value="Unassembled WGS sequence"/>
</dbReference>
<proteinExistence type="predicted"/>
<evidence type="ECO:0000256" key="1">
    <source>
        <dbReference type="SAM" id="SignalP"/>
    </source>
</evidence>